<dbReference type="AlphaFoldDB" id="A0A9Q0RV08"/>
<organism evidence="4 5">
    <name type="scientific">Pseudolycoriella hygida</name>
    <dbReference type="NCBI Taxonomy" id="35572"/>
    <lineage>
        <taxon>Eukaryota</taxon>
        <taxon>Metazoa</taxon>
        <taxon>Ecdysozoa</taxon>
        <taxon>Arthropoda</taxon>
        <taxon>Hexapoda</taxon>
        <taxon>Insecta</taxon>
        <taxon>Pterygota</taxon>
        <taxon>Neoptera</taxon>
        <taxon>Endopterygota</taxon>
        <taxon>Diptera</taxon>
        <taxon>Nematocera</taxon>
        <taxon>Sciaroidea</taxon>
        <taxon>Sciaridae</taxon>
        <taxon>Pseudolycoriella</taxon>
    </lineage>
</organism>
<dbReference type="GO" id="GO:0004252">
    <property type="term" value="F:serine-type endopeptidase activity"/>
    <property type="evidence" value="ECO:0007669"/>
    <property type="project" value="InterPro"/>
</dbReference>
<dbReference type="PANTHER" id="PTHR24260">
    <property type="match status" value="1"/>
</dbReference>
<keyword evidence="5" id="KW-1185">Reference proteome</keyword>
<dbReference type="Proteomes" id="UP001151699">
    <property type="component" value="Chromosome C"/>
</dbReference>
<name>A0A9Q0RV08_9DIPT</name>
<comment type="caution">
    <text evidence="4">The sequence shown here is derived from an EMBL/GenBank/DDBJ whole genome shotgun (WGS) entry which is preliminary data.</text>
</comment>
<evidence type="ECO:0000313" key="4">
    <source>
        <dbReference type="EMBL" id="KAJ6635200.1"/>
    </source>
</evidence>
<dbReference type="SMART" id="SM00020">
    <property type="entry name" value="Tryp_SPc"/>
    <property type="match status" value="1"/>
</dbReference>
<dbReference type="Gene3D" id="2.40.10.10">
    <property type="entry name" value="Trypsin-like serine proteases"/>
    <property type="match status" value="1"/>
</dbReference>
<gene>
    <name evidence="4" type="primary">CFB</name>
    <name evidence="4" type="ORF">Bhyg_13784</name>
</gene>
<dbReference type="EMBL" id="WJQU01000004">
    <property type="protein sequence ID" value="KAJ6635200.1"/>
    <property type="molecule type" value="Genomic_DNA"/>
</dbReference>
<dbReference type="InterPro" id="IPR001254">
    <property type="entry name" value="Trypsin_dom"/>
</dbReference>
<dbReference type="InterPro" id="IPR009003">
    <property type="entry name" value="Peptidase_S1_PA"/>
</dbReference>
<protein>
    <submittedName>
        <fullName evidence="4">Clotting factor B</fullName>
    </submittedName>
</protein>
<dbReference type="PANTHER" id="PTHR24260:SF136">
    <property type="entry name" value="GH08193P-RELATED"/>
    <property type="match status" value="1"/>
</dbReference>
<keyword evidence="2" id="KW-0732">Signal</keyword>
<evidence type="ECO:0000256" key="2">
    <source>
        <dbReference type="SAM" id="SignalP"/>
    </source>
</evidence>
<feature type="domain" description="Peptidase S1" evidence="3">
    <location>
        <begin position="11"/>
        <end position="252"/>
    </location>
</feature>
<dbReference type="CDD" id="cd00190">
    <property type="entry name" value="Tryp_SPc"/>
    <property type="match status" value="1"/>
</dbReference>
<reference evidence="4" key="1">
    <citation type="submission" date="2022-07" db="EMBL/GenBank/DDBJ databases">
        <authorList>
            <person name="Trinca V."/>
            <person name="Uliana J.V.C."/>
            <person name="Torres T.T."/>
            <person name="Ward R.J."/>
            <person name="Monesi N."/>
        </authorList>
    </citation>
    <scope>NUCLEOTIDE SEQUENCE</scope>
    <source>
        <strain evidence="4">HSMRA1968</strain>
        <tissue evidence="4">Whole embryos</tissue>
    </source>
</reference>
<comment type="similarity">
    <text evidence="1">Belongs to the peptidase S1 family. CLIP subfamily.</text>
</comment>
<dbReference type="PROSITE" id="PS50240">
    <property type="entry name" value="TRYPSIN_DOM"/>
    <property type="match status" value="1"/>
</dbReference>
<dbReference type="InterPro" id="IPR043504">
    <property type="entry name" value="Peptidase_S1_PA_chymotrypsin"/>
</dbReference>
<dbReference type="GO" id="GO:0006508">
    <property type="term" value="P:proteolysis"/>
    <property type="evidence" value="ECO:0007669"/>
    <property type="project" value="InterPro"/>
</dbReference>
<dbReference type="SUPFAM" id="SSF50494">
    <property type="entry name" value="Trypsin-like serine proteases"/>
    <property type="match status" value="1"/>
</dbReference>
<dbReference type="Pfam" id="PF00089">
    <property type="entry name" value="Trypsin"/>
    <property type="match status" value="1"/>
</dbReference>
<feature type="chain" id="PRO_5040387126" evidence="2">
    <location>
        <begin position="17"/>
        <end position="252"/>
    </location>
</feature>
<accession>A0A9Q0RV08</accession>
<dbReference type="OrthoDB" id="6261922at2759"/>
<sequence length="252" mass="28282">MKLLPLLALCIIQAQATPMARMWHGIKSDDPVPYHVHMWVWDMYDETWPASGVLISNRHILTAAVNVYHYKRFDLRFGGKRQKDLQSMTSYEGIVHENFDDATDDNNLAIIIAPTPIEFSPKIQPIALPKQSEDLPRQGQIGTVAAFSYMSDYGPTSTVLEYGRMTVMTPSECEIVYPHIHGIVSHFFCAKDVDFNVCGGAQGAGLIVREENVEVLAGIVSFGNIWKDCASKTPPGFIKISEYVDWISEKMQ</sequence>
<evidence type="ECO:0000259" key="3">
    <source>
        <dbReference type="PROSITE" id="PS50240"/>
    </source>
</evidence>
<feature type="signal peptide" evidence="2">
    <location>
        <begin position="1"/>
        <end position="16"/>
    </location>
</feature>
<evidence type="ECO:0000256" key="1">
    <source>
        <dbReference type="ARBA" id="ARBA00024195"/>
    </source>
</evidence>
<proteinExistence type="inferred from homology"/>
<dbReference type="InterPro" id="IPR051333">
    <property type="entry name" value="CLIP_Serine_Protease"/>
</dbReference>
<evidence type="ECO:0000313" key="5">
    <source>
        <dbReference type="Proteomes" id="UP001151699"/>
    </source>
</evidence>